<evidence type="ECO:0000259" key="11">
    <source>
        <dbReference type="Pfam" id="PF08704"/>
    </source>
</evidence>
<feature type="domain" description="tRNA (adenine(58)-N(1))-methyltransferase catalytic subunit TRM61 C-terminal" evidence="11">
    <location>
        <begin position="122"/>
        <end position="469"/>
    </location>
</feature>
<reference evidence="13" key="1">
    <citation type="submission" date="2009-05" db="EMBL/GenBank/DDBJ databases">
        <title>The genome sequence of Ajellomyces capsulatus strain H143.</title>
        <authorList>
            <person name="Champion M."/>
            <person name="Cuomo C.A."/>
            <person name="Ma L.-J."/>
            <person name="Henn M.R."/>
            <person name="Sil A."/>
            <person name="Goldman B."/>
            <person name="Young S.K."/>
            <person name="Kodira C.D."/>
            <person name="Zeng Q."/>
            <person name="Koehrsen M."/>
            <person name="Alvarado L."/>
            <person name="Berlin A.M."/>
            <person name="Borenstein D."/>
            <person name="Chen Z."/>
            <person name="Engels R."/>
            <person name="Freedman E."/>
            <person name="Gellesch M."/>
            <person name="Goldberg J."/>
            <person name="Griggs A."/>
            <person name="Gujja S."/>
            <person name="Heiman D.I."/>
            <person name="Hepburn T.A."/>
            <person name="Howarth C."/>
            <person name="Jen D."/>
            <person name="Larson L."/>
            <person name="Lewis B."/>
            <person name="Mehta T."/>
            <person name="Park D."/>
            <person name="Pearson M."/>
            <person name="Roberts A."/>
            <person name="Saif S."/>
            <person name="Shea T.D."/>
            <person name="Shenoy N."/>
            <person name="Sisk P."/>
            <person name="Stolte C."/>
            <person name="Sykes S."/>
            <person name="Walk T."/>
            <person name="White J."/>
            <person name="Yandava C."/>
            <person name="Klein B."/>
            <person name="McEwen J.G."/>
            <person name="Puccia R."/>
            <person name="Goldman G.H."/>
            <person name="Felipe M.S."/>
            <person name="Nino-Vega G."/>
            <person name="San-Blas G."/>
            <person name="Taylor J.W."/>
            <person name="Mendoza L."/>
            <person name="Galagan J.E."/>
            <person name="Nusbaum C."/>
            <person name="Birren B.W."/>
        </authorList>
    </citation>
    <scope>NUCLEOTIDE SEQUENCE [LARGE SCALE GENOMIC DNA]</scope>
    <source>
        <strain evidence="13">H143</strain>
    </source>
</reference>
<dbReference type="eggNOG" id="KOG2915">
    <property type="taxonomic scope" value="Eukaryota"/>
</dbReference>
<dbReference type="GO" id="GO:0160107">
    <property type="term" value="F:tRNA (adenine(58)-N1)-methyltransferase activity"/>
    <property type="evidence" value="ECO:0007669"/>
    <property type="project" value="UniProtKB-EC"/>
</dbReference>
<keyword evidence="6" id="KW-0949">S-adenosyl-L-methionine</keyword>
<dbReference type="VEuPathDB" id="FungiDB:HCDG_04894"/>
<evidence type="ECO:0000256" key="9">
    <source>
        <dbReference type="ARBA" id="ARBA00033309"/>
    </source>
</evidence>
<feature type="compositionally biased region" description="Acidic residues" evidence="10">
    <location>
        <begin position="98"/>
        <end position="108"/>
    </location>
</feature>
<proteinExistence type="predicted"/>
<feature type="region of interest" description="Disordered" evidence="10">
    <location>
        <begin position="74"/>
        <end position="114"/>
    </location>
</feature>
<sequence>MPSPFLTPGPTAKADSLAVLHLRRNLLIPTVLKTHDDENLGYDEGKVTNTRFGSFPHSTLIGQPWGSQIVASKVDTGSRGRKLSQKQPSSLKRKADEMDTSEANDDDSIPPTPRTAVAASSGFIHLLPPTPESWTASLPHRTQVVYTPDYSYILHRIRARPGCRLIEAGAGSGSFTHAAARAVFNGYPSPAEPSSNRHLGKVYSFEFHAQRASKIREEIRDHGLDGIVDVSYRDVYNEGFLVGEPLKGESPRANAIFLDLPAPWLALKHLVREPTDGSPSPLDPSVPVHICTFSPCLEQVQRTISALRQHDWVSISMVEVNHRQIEVRRERYGIEGGGGRGTIPGPRNVEESVTRLRDIGERGKAFHASQAQSEVESAQTTTSKNETENDNCKGGDGDGKRESSKEGTEIVDPEGSDKNDPSSSVISGILKLKQSTPSVQPLVPAYKQGNLIHRSEPDLKTHTSYLVFAILPITWSEEEEQRCQEKWPSVAKSRAVDGASVHPKSKKQMKREEKAERKTAKKAEEEQF</sequence>
<organism evidence="12 13">
    <name type="scientific">Ajellomyces capsulatus (strain H143)</name>
    <name type="common">Darling's disease fungus</name>
    <name type="synonym">Histoplasma capsulatum</name>
    <dbReference type="NCBI Taxonomy" id="544712"/>
    <lineage>
        <taxon>Eukaryota</taxon>
        <taxon>Fungi</taxon>
        <taxon>Dikarya</taxon>
        <taxon>Ascomycota</taxon>
        <taxon>Pezizomycotina</taxon>
        <taxon>Eurotiomycetes</taxon>
        <taxon>Eurotiomycetidae</taxon>
        <taxon>Onygenales</taxon>
        <taxon>Ajellomycetaceae</taxon>
        <taxon>Histoplasma</taxon>
    </lineage>
</organism>
<evidence type="ECO:0000256" key="6">
    <source>
        <dbReference type="ARBA" id="ARBA00022691"/>
    </source>
</evidence>
<dbReference type="OrthoDB" id="1925287at2759"/>
<dbReference type="PROSITE" id="PS51620">
    <property type="entry name" value="SAM_TRM61"/>
    <property type="match status" value="1"/>
</dbReference>
<evidence type="ECO:0000256" key="2">
    <source>
        <dbReference type="ARBA" id="ARBA00012796"/>
    </source>
</evidence>
<evidence type="ECO:0000256" key="1">
    <source>
        <dbReference type="ARBA" id="ARBA00004123"/>
    </source>
</evidence>
<keyword evidence="8" id="KW-0539">Nucleus</keyword>
<evidence type="ECO:0000256" key="4">
    <source>
        <dbReference type="ARBA" id="ARBA00022603"/>
    </source>
</evidence>
<dbReference type="PANTHER" id="PTHR12133">
    <property type="entry name" value="TRNA (ADENINE(58)-N(1))-METHYLTRANSFERASE"/>
    <property type="match status" value="1"/>
</dbReference>
<evidence type="ECO:0000256" key="5">
    <source>
        <dbReference type="ARBA" id="ARBA00022679"/>
    </source>
</evidence>
<dbReference type="Gene3D" id="3.40.50.150">
    <property type="entry name" value="Vaccinia Virus protein VP39"/>
    <property type="match status" value="1"/>
</dbReference>
<dbReference type="GO" id="GO:0031515">
    <property type="term" value="C:tRNA (m1A) methyltransferase complex"/>
    <property type="evidence" value="ECO:0007669"/>
    <property type="project" value="InterPro"/>
</dbReference>
<evidence type="ECO:0000256" key="10">
    <source>
        <dbReference type="SAM" id="MobiDB-lite"/>
    </source>
</evidence>
<feature type="compositionally biased region" description="Polar residues" evidence="10">
    <location>
        <begin position="369"/>
        <end position="384"/>
    </location>
</feature>
<evidence type="ECO:0000256" key="7">
    <source>
        <dbReference type="ARBA" id="ARBA00022694"/>
    </source>
</evidence>
<evidence type="ECO:0000256" key="8">
    <source>
        <dbReference type="ARBA" id="ARBA00023242"/>
    </source>
</evidence>
<keyword evidence="4" id="KW-0489">Methyltransferase</keyword>
<dbReference type="PANTHER" id="PTHR12133:SF2">
    <property type="entry name" value="TRNA (ADENINE(58)-N(1))-METHYLTRANSFERASE CATALYTIC SUBUNIT TRMT61A"/>
    <property type="match status" value="1"/>
</dbReference>
<feature type="compositionally biased region" description="Basic and acidic residues" evidence="10">
    <location>
        <begin position="385"/>
        <end position="408"/>
    </location>
</feature>
<dbReference type="InterPro" id="IPR049470">
    <property type="entry name" value="TRM61_C"/>
</dbReference>
<evidence type="ECO:0000313" key="12">
    <source>
        <dbReference type="EMBL" id="EER41248.1"/>
    </source>
</evidence>
<gene>
    <name evidence="12" type="ORF">HCDG_04894</name>
</gene>
<keyword evidence="5" id="KW-0808">Transferase</keyword>
<dbReference type="STRING" id="544712.C6HEM7"/>
<evidence type="ECO:0000313" key="13">
    <source>
        <dbReference type="Proteomes" id="UP000002624"/>
    </source>
</evidence>
<dbReference type="EMBL" id="GG692424">
    <property type="protein sequence ID" value="EER41248.1"/>
    <property type="molecule type" value="Genomic_DNA"/>
</dbReference>
<dbReference type="OMA" id="IGQPWGS"/>
<dbReference type="Proteomes" id="UP000002624">
    <property type="component" value="Unassembled WGS sequence"/>
</dbReference>
<name>C6HEM7_AJECH</name>
<dbReference type="Gene3D" id="3.10.330.20">
    <property type="match status" value="1"/>
</dbReference>
<feature type="region of interest" description="Disordered" evidence="10">
    <location>
        <begin position="364"/>
        <end position="424"/>
    </location>
</feature>
<comment type="subcellular location">
    <subcellularLocation>
        <location evidence="1">Nucleus</location>
    </subcellularLocation>
</comment>
<dbReference type="HOGENOM" id="CLU_025402_2_0_1"/>
<dbReference type="Pfam" id="PF08704">
    <property type="entry name" value="GCD14"/>
    <property type="match status" value="1"/>
</dbReference>
<dbReference type="GO" id="GO:0005634">
    <property type="term" value="C:nucleus"/>
    <property type="evidence" value="ECO:0007669"/>
    <property type="project" value="UniProtKB-SubCell"/>
</dbReference>
<protein>
    <recommendedName>
        <fullName evidence="3">tRNA (adenine(58)-N(1))-methyltransferase catalytic subunit TRM61</fullName>
        <ecNumber evidence="2">2.1.1.220</ecNumber>
    </recommendedName>
    <alternativeName>
        <fullName evidence="9">tRNA(m1A58)-methyltransferase subunit TRM61</fullName>
    </alternativeName>
</protein>
<dbReference type="InterPro" id="IPR029063">
    <property type="entry name" value="SAM-dependent_MTases_sf"/>
</dbReference>
<evidence type="ECO:0000256" key="3">
    <source>
        <dbReference type="ARBA" id="ARBA00015963"/>
    </source>
</evidence>
<feature type="region of interest" description="Disordered" evidence="10">
    <location>
        <begin position="486"/>
        <end position="528"/>
    </location>
</feature>
<feature type="compositionally biased region" description="Basic and acidic residues" evidence="10">
    <location>
        <begin position="510"/>
        <end position="528"/>
    </location>
</feature>
<dbReference type="EC" id="2.1.1.220" evidence="2"/>
<dbReference type="InterPro" id="IPR014816">
    <property type="entry name" value="tRNA_MeTrfase_Gcd14"/>
</dbReference>
<dbReference type="SUPFAM" id="SSF53335">
    <property type="entry name" value="S-adenosyl-L-methionine-dependent methyltransferases"/>
    <property type="match status" value="1"/>
</dbReference>
<keyword evidence="7" id="KW-0819">tRNA processing</keyword>
<accession>C6HEM7</accession>
<dbReference type="AlphaFoldDB" id="C6HEM7"/>
<dbReference type="GO" id="GO:0030488">
    <property type="term" value="P:tRNA methylation"/>
    <property type="evidence" value="ECO:0007669"/>
    <property type="project" value="InterPro"/>
</dbReference>